<protein>
    <submittedName>
        <fullName evidence="1">Uncharacterized protein</fullName>
    </submittedName>
</protein>
<evidence type="ECO:0000313" key="2">
    <source>
        <dbReference type="Proteomes" id="UP000799421"/>
    </source>
</evidence>
<proteinExistence type="predicted"/>
<gene>
    <name evidence="1" type="ORF">K470DRAFT_259202</name>
</gene>
<dbReference type="EMBL" id="MU005998">
    <property type="protein sequence ID" value="KAF2859029.1"/>
    <property type="molecule type" value="Genomic_DNA"/>
</dbReference>
<dbReference type="AlphaFoldDB" id="A0A6A7BWB9"/>
<name>A0A6A7BWB9_9PEZI</name>
<dbReference type="Proteomes" id="UP000799421">
    <property type="component" value="Unassembled WGS sequence"/>
</dbReference>
<reference evidence="1" key="1">
    <citation type="journal article" date="2020" name="Stud. Mycol.">
        <title>101 Dothideomycetes genomes: a test case for predicting lifestyles and emergence of pathogens.</title>
        <authorList>
            <person name="Haridas S."/>
            <person name="Albert R."/>
            <person name="Binder M."/>
            <person name="Bloem J."/>
            <person name="Labutti K."/>
            <person name="Salamov A."/>
            <person name="Andreopoulos B."/>
            <person name="Baker S."/>
            <person name="Barry K."/>
            <person name="Bills G."/>
            <person name="Bluhm B."/>
            <person name="Cannon C."/>
            <person name="Castanera R."/>
            <person name="Culley D."/>
            <person name="Daum C."/>
            <person name="Ezra D."/>
            <person name="Gonzalez J."/>
            <person name="Henrissat B."/>
            <person name="Kuo A."/>
            <person name="Liang C."/>
            <person name="Lipzen A."/>
            <person name="Lutzoni F."/>
            <person name="Magnuson J."/>
            <person name="Mondo S."/>
            <person name="Nolan M."/>
            <person name="Ohm R."/>
            <person name="Pangilinan J."/>
            <person name="Park H.-J."/>
            <person name="Ramirez L."/>
            <person name="Alfaro M."/>
            <person name="Sun H."/>
            <person name="Tritt A."/>
            <person name="Yoshinaga Y."/>
            <person name="Zwiers L.-H."/>
            <person name="Turgeon B."/>
            <person name="Goodwin S."/>
            <person name="Spatafora J."/>
            <person name="Crous P."/>
            <person name="Grigoriev I."/>
        </authorList>
    </citation>
    <scope>NUCLEOTIDE SEQUENCE</scope>
    <source>
        <strain evidence="1">CBS 480.64</strain>
    </source>
</reference>
<feature type="non-terminal residue" evidence="1">
    <location>
        <position position="1"/>
    </location>
</feature>
<organism evidence="1 2">
    <name type="scientific">Piedraia hortae CBS 480.64</name>
    <dbReference type="NCBI Taxonomy" id="1314780"/>
    <lineage>
        <taxon>Eukaryota</taxon>
        <taxon>Fungi</taxon>
        <taxon>Dikarya</taxon>
        <taxon>Ascomycota</taxon>
        <taxon>Pezizomycotina</taxon>
        <taxon>Dothideomycetes</taxon>
        <taxon>Dothideomycetidae</taxon>
        <taxon>Capnodiales</taxon>
        <taxon>Piedraiaceae</taxon>
        <taxon>Piedraia</taxon>
    </lineage>
</organism>
<accession>A0A6A7BWB9</accession>
<evidence type="ECO:0000313" key="1">
    <source>
        <dbReference type="EMBL" id="KAF2859029.1"/>
    </source>
</evidence>
<keyword evidence="2" id="KW-1185">Reference proteome</keyword>
<sequence>VSVRAKFSTSVEESTTSQCSFDLQTTGAPFSIMRDPAVDLDVDGLPAKSASEYATTFVPSCCFRQNMPLIRRAATTWSENGLAKNRAK</sequence>